<dbReference type="GO" id="GO:0005524">
    <property type="term" value="F:ATP binding"/>
    <property type="evidence" value="ECO:0007669"/>
    <property type="project" value="UniProtKB-UniRule"/>
</dbReference>
<dbReference type="SUPFAM" id="SSF81901">
    <property type="entry name" value="HCP-like"/>
    <property type="match status" value="1"/>
</dbReference>
<organism evidence="15">
    <name type="scientific">Darwinula stevensoni</name>
    <dbReference type="NCBI Taxonomy" id="69355"/>
    <lineage>
        <taxon>Eukaryota</taxon>
        <taxon>Metazoa</taxon>
        <taxon>Ecdysozoa</taxon>
        <taxon>Arthropoda</taxon>
        <taxon>Crustacea</taxon>
        <taxon>Oligostraca</taxon>
        <taxon>Ostracoda</taxon>
        <taxon>Podocopa</taxon>
        <taxon>Podocopida</taxon>
        <taxon>Darwinulocopina</taxon>
        <taxon>Darwinuloidea</taxon>
        <taxon>Darwinulidae</taxon>
        <taxon>Darwinula</taxon>
    </lineage>
</organism>
<dbReference type="PANTHER" id="PTHR45992">
    <property type="entry name" value="EUKARYOTIC ELONGATION FACTOR 2 KINASE-RELATED"/>
    <property type="match status" value="1"/>
</dbReference>
<evidence type="ECO:0000256" key="8">
    <source>
        <dbReference type="ARBA" id="ARBA00022860"/>
    </source>
</evidence>
<dbReference type="FunFam" id="3.30.200.20:FF:000336">
    <property type="entry name" value="Eukaryotic elongation factor 2 kinase"/>
    <property type="match status" value="1"/>
</dbReference>
<keyword evidence="4 12" id="KW-0547">Nucleotide-binding</keyword>
<dbReference type="PROSITE" id="PS51158">
    <property type="entry name" value="ALPHA_KINASE"/>
    <property type="match status" value="1"/>
</dbReference>
<keyword evidence="6 12" id="KW-0106">Calcium</keyword>
<feature type="compositionally biased region" description="Basic and acidic residues" evidence="13">
    <location>
        <begin position="436"/>
        <end position="445"/>
    </location>
</feature>
<dbReference type="PANTHER" id="PTHR45992:SF2">
    <property type="entry name" value="EUKARYOTIC ELONGATION FACTOR 2 KINASE"/>
    <property type="match status" value="1"/>
</dbReference>
<dbReference type="SUPFAM" id="SSF56112">
    <property type="entry name" value="Protein kinase-like (PK-like)"/>
    <property type="match status" value="1"/>
</dbReference>
<dbReference type="Gene3D" id="1.25.40.10">
    <property type="entry name" value="Tetratricopeptide repeat domain"/>
    <property type="match status" value="1"/>
</dbReference>
<keyword evidence="1 12" id="KW-0723">Serine/threonine-protein kinase</keyword>
<dbReference type="GO" id="GO:0031037">
    <property type="term" value="P:myosin II filament disassembly"/>
    <property type="evidence" value="ECO:0007669"/>
    <property type="project" value="TreeGrafter"/>
</dbReference>
<comment type="similarity">
    <text evidence="9 12">Belongs to the protein kinase superfamily. Alpha-type protein kinase family.</text>
</comment>
<reference evidence="15" key="1">
    <citation type="submission" date="2020-11" db="EMBL/GenBank/DDBJ databases">
        <authorList>
            <person name="Tran Van P."/>
        </authorList>
    </citation>
    <scope>NUCLEOTIDE SEQUENCE</scope>
</reference>
<comment type="catalytic activity">
    <reaction evidence="12">
        <text>[translation elongation factor 2] + ATP = [translation elongation factor 2]-phosphate + ADP + H(+)</text>
        <dbReference type="Rhea" id="RHEA:21436"/>
        <dbReference type="Rhea" id="RHEA-COMP:11268"/>
        <dbReference type="Rhea" id="RHEA-COMP:11269"/>
        <dbReference type="ChEBI" id="CHEBI:15378"/>
        <dbReference type="ChEBI" id="CHEBI:30616"/>
        <dbReference type="ChEBI" id="CHEBI:43176"/>
        <dbReference type="ChEBI" id="CHEBI:68546"/>
        <dbReference type="ChEBI" id="CHEBI:456216"/>
        <dbReference type="EC" id="2.7.11.20"/>
    </reaction>
</comment>
<keyword evidence="3 12" id="KW-0808">Transferase</keyword>
<dbReference type="EMBL" id="LR901140">
    <property type="protein sequence ID" value="CAD7247888.1"/>
    <property type="molecule type" value="Genomic_DNA"/>
</dbReference>
<feature type="region of interest" description="Disordered" evidence="13">
    <location>
        <begin position="404"/>
        <end position="445"/>
    </location>
</feature>
<protein>
    <recommendedName>
        <fullName evidence="11 12">Eukaryotic elongation factor 2 kinase</fullName>
        <ecNumber evidence="10 12">2.7.11.20</ecNumber>
    </recommendedName>
</protein>
<gene>
    <name evidence="15" type="ORF">DSTB1V02_LOCUS7713</name>
</gene>
<dbReference type="SMART" id="SM00811">
    <property type="entry name" value="Alpha_kinase"/>
    <property type="match status" value="1"/>
</dbReference>
<feature type="domain" description="Alpha-type protein kinase" evidence="14">
    <location>
        <begin position="115"/>
        <end position="325"/>
    </location>
</feature>
<dbReference type="OrthoDB" id="301415at2759"/>
<dbReference type="AlphaFoldDB" id="A0A7R9A528"/>
<evidence type="ECO:0000256" key="3">
    <source>
        <dbReference type="ARBA" id="ARBA00022679"/>
    </source>
</evidence>
<evidence type="ECO:0000256" key="7">
    <source>
        <dbReference type="ARBA" id="ARBA00022840"/>
    </source>
</evidence>
<evidence type="ECO:0000256" key="9">
    <source>
        <dbReference type="ARBA" id="ARBA00061584"/>
    </source>
</evidence>
<evidence type="ECO:0000256" key="4">
    <source>
        <dbReference type="ARBA" id="ARBA00022741"/>
    </source>
</evidence>
<evidence type="ECO:0000313" key="15">
    <source>
        <dbReference type="EMBL" id="CAD7247888.1"/>
    </source>
</evidence>
<dbReference type="InterPro" id="IPR011990">
    <property type="entry name" value="TPR-like_helical_dom_sf"/>
</dbReference>
<dbReference type="Proteomes" id="UP000677054">
    <property type="component" value="Unassembled WGS sequence"/>
</dbReference>
<dbReference type="FunFam" id="3.20.200.10:FF:000002">
    <property type="entry name" value="Eukaryotic elongation factor 2 kinase"/>
    <property type="match status" value="1"/>
</dbReference>
<sequence length="736" mass="83759">MKLDMGSIKTELPHDDIEDMIMDPLSLADLRRVDGSGSEESDHDGSIHCKSDSKVFSKAMGLPPGCPQDRKRKKLTRISPRMQWFQAAAKARALGDPWEKFQWKDYPTENAKRYRYNALKKEWIEDMCVVKMEPEPFNHGAMRECFRMKKLSNFLHSDDWHKDSNNYVAKRYMEEMERSVYFEDVHLQMDAKLWGEEFNRHNPPKKVDIIQMCIIEFVERPGKPVYHIEHFIQGRYIKYNSNSGFVDDAKRKTPQAFTHFTFERSGHELIVVDIQGVGDLYTDPQIHTADGKGYGDGNLGTRGMALFFHSHVCNSICESLGLSLFDLASQELNGLSNQVNALKDSMTRVRGSEELCLSPSDYDRQHLLDFLQQRSNSFSHSQHAKMRRESGGSIRVRYESGGSARVRCESGGSSHHRLRSDSYGSGEFSLSPPESPTRHNSEGSCEDDHVLLDRQDSGFSGTYGPRPVVTRRPRYESENSLNLNCEEEKYLFSELAAKKSRKSNVAAEKQLRQEIRDSEEDGWLGEKDSILGQIHLDLAKYHELGRFSESNGDDYDREAAMFHLRHAADLGVMEALITIAHIHFQLPHDILTDIEVPESEENWSKGFHAMMSAAHLGSREAMVFIAEAFKLGSNLPQDWCINWEEAMKWYEKAVDIDPEEDEGFGNGTVDHPPYVLLAAQAEMLKEGGHGLSKDPQKANELYTAAAESAMELMKGRLANKYYMLAEEALAEVPDDS</sequence>
<evidence type="ECO:0000256" key="10">
    <source>
        <dbReference type="ARBA" id="ARBA00066872"/>
    </source>
</evidence>
<evidence type="ECO:0000313" key="16">
    <source>
        <dbReference type="Proteomes" id="UP000677054"/>
    </source>
</evidence>
<evidence type="ECO:0000256" key="2">
    <source>
        <dbReference type="ARBA" id="ARBA00022553"/>
    </source>
</evidence>
<evidence type="ECO:0000256" key="6">
    <source>
        <dbReference type="ARBA" id="ARBA00022837"/>
    </source>
</evidence>
<evidence type="ECO:0000259" key="14">
    <source>
        <dbReference type="PROSITE" id="PS51158"/>
    </source>
</evidence>
<dbReference type="InterPro" id="IPR047588">
    <property type="entry name" value="eEF2K_a_kinase_dom"/>
</dbReference>
<dbReference type="EMBL" id="CAJPEV010001623">
    <property type="protein sequence ID" value="CAG0893568.1"/>
    <property type="molecule type" value="Genomic_DNA"/>
</dbReference>
<evidence type="ECO:0000256" key="11">
    <source>
        <dbReference type="ARBA" id="ARBA00067847"/>
    </source>
</evidence>
<keyword evidence="8 12" id="KW-0112">Calmodulin-binding</keyword>
<dbReference type="GO" id="GO:0004686">
    <property type="term" value="F:elongation factor-2 kinase activity"/>
    <property type="evidence" value="ECO:0007669"/>
    <property type="project" value="UniProtKB-UniRule"/>
</dbReference>
<keyword evidence="2" id="KW-0597">Phosphoprotein</keyword>
<dbReference type="GO" id="GO:0005516">
    <property type="term" value="F:calmodulin binding"/>
    <property type="evidence" value="ECO:0007669"/>
    <property type="project" value="UniProtKB-UniRule"/>
</dbReference>
<evidence type="ECO:0000256" key="5">
    <source>
        <dbReference type="ARBA" id="ARBA00022777"/>
    </source>
</evidence>
<dbReference type="InterPro" id="IPR004166">
    <property type="entry name" value="a-kinase_dom"/>
</dbReference>
<evidence type="ECO:0000256" key="13">
    <source>
        <dbReference type="SAM" id="MobiDB-lite"/>
    </source>
</evidence>
<name>A0A7R9A528_9CRUS</name>
<dbReference type="InterPro" id="IPR011009">
    <property type="entry name" value="Kinase-like_dom_sf"/>
</dbReference>
<keyword evidence="5 12" id="KW-0418">Kinase</keyword>
<evidence type="ECO:0000256" key="1">
    <source>
        <dbReference type="ARBA" id="ARBA00022527"/>
    </source>
</evidence>
<dbReference type="GO" id="GO:0005509">
    <property type="term" value="F:calcium ion binding"/>
    <property type="evidence" value="ECO:0007669"/>
    <property type="project" value="UniProtKB-UniRule"/>
</dbReference>
<evidence type="ECO:0000256" key="12">
    <source>
        <dbReference type="PIRNR" id="PIRNR038139"/>
    </source>
</evidence>
<dbReference type="InterPro" id="IPR017400">
    <property type="entry name" value="eEF-2K"/>
</dbReference>
<dbReference type="InterPro" id="IPR051852">
    <property type="entry name" value="Alpha-type_PK"/>
</dbReference>
<dbReference type="EC" id="2.7.11.20" evidence="10 12"/>
<comment type="activity regulation">
    <text evidence="12">Undergoes calcium/calmodulin-dependent intramolecular autophosphorylation, and this results in it becoming partially calcium/calmodulin-independent.</text>
</comment>
<dbReference type="CDD" id="cd16967">
    <property type="entry name" value="Alpha_kinase_eEF2K"/>
    <property type="match status" value="1"/>
</dbReference>
<proteinExistence type="inferred from homology"/>
<dbReference type="Gene3D" id="3.20.200.10">
    <property type="entry name" value="MHCK/EF2 kinase"/>
    <property type="match status" value="1"/>
</dbReference>
<comment type="subunit">
    <text evidence="12">Monomer or homodimer.</text>
</comment>
<accession>A0A7R9A528</accession>
<keyword evidence="7 12" id="KW-0067">ATP-binding</keyword>
<dbReference type="GO" id="GO:1903013">
    <property type="term" value="P:response to differentiation-inducing factor 1"/>
    <property type="evidence" value="ECO:0007669"/>
    <property type="project" value="TreeGrafter"/>
</dbReference>
<dbReference type="PIRSF" id="PIRSF038139">
    <property type="entry name" value="Elongation_factor_2_kinase"/>
    <property type="match status" value="1"/>
</dbReference>
<keyword evidence="16" id="KW-1185">Reference proteome</keyword>
<dbReference type="Pfam" id="PF02816">
    <property type="entry name" value="Alpha_kinase"/>
    <property type="match status" value="1"/>
</dbReference>
<dbReference type="Gene3D" id="3.30.200.20">
    <property type="entry name" value="Phosphorylase Kinase, domain 1"/>
    <property type="match status" value="2"/>
</dbReference>